<comment type="caution">
    <text evidence="8">The sequence shown here is derived from an EMBL/GenBank/DDBJ whole genome shotgun (WGS) entry which is preliminary data.</text>
</comment>
<dbReference type="EMBL" id="CAKXAJ010024854">
    <property type="protein sequence ID" value="CAH2231784.1"/>
    <property type="molecule type" value="Genomic_DNA"/>
</dbReference>
<keyword evidence="2" id="KW-0121">Carboxypeptidase</keyword>
<keyword evidence="9" id="KW-1185">Reference proteome</keyword>
<evidence type="ECO:0000256" key="6">
    <source>
        <dbReference type="ARBA" id="ARBA00023180"/>
    </source>
</evidence>
<dbReference type="PRINTS" id="PR00724">
    <property type="entry name" value="CRBOXYPTASEC"/>
</dbReference>
<dbReference type="PANTHER" id="PTHR11802">
    <property type="entry name" value="SERINE PROTEASE FAMILY S10 SERINE CARBOXYPEPTIDASE"/>
    <property type="match status" value="1"/>
</dbReference>
<organism evidence="8 9">
    <name type="scientific">Pararge aegeria aegeria</name>
    <dbReference type="NCBI Taxonomy" id="348720"/>
    <lineage>
        <taxon>Eukaryota</taxon>
        <taxon>Metazoa</taxon>
        <taxon>Ecdysozoa</taxon>
        <taxon>Arthropoda</taxon>
        <taxon>Hexapoda</taxon>
        <taxon>Insecta</taxon>
        <taxon>Pterygota</taxon>
        <taxon>Neoptera</taxon>
        <taxon>Endopterygota</taxon>
        <taxon>Lepidoptera</taxon>
        <taxon>Glossata</taxon>
        <taxon>Ditrysia</taxon>
        <taxon>Papilionoidea</taxon>
        <taxon>Nymphalidae</taxon>
        <taxon>Satyrinae</taxon>
        <taxon>Satyrini</taxon>
        <taxon>Parargina</taxon>
        <taxon>Pararge</taxon>
    </lineage>
</organism>
<keyword evidence="4 7" id="KW-0732">Signal</keyword>
<keyword evidence="3" id="KW-0645">Protease</keyword>
<dbReference type="Gene3D" id="3.40.50.1820">
    <property type="entry name" value="alpha/beta hydrolase"/>
    <property type="match status" value="1"/>
</dbReference>
<dbReference type="PANTHER" id="PTHR11802:SF472">
    <property type="entry name" value="SERINE CARBOXYPEPTIDASE CPVL-RELATED"/>
    <property type="match status" value="1"/>
</dbReference>
<dbReference type="SUPFAM" id="SSF53474">
    <property type="entry name" value="alpha/beta-Hydrolases"/>
    <property type="match status" value="1"/>
</dbReference>
<dbReference type="Proteomes" id="UP000838756">
    <property type="component" value="Unassembled WGS sequence"/>
</dbReference>
<keyword evidence="5" id="KW-0378">Hydrolase</keyword>
<reference evidence="8" key="1">
    <citation type="submission" date="2022-03" db="EMBL/GenBank/DDBJ databases">
        <authorList>
            <person name="Lindestad O."/>
        </authorList>
    </citation>
    <scope>NUCLEOTIDE SEQUENCE</scope>
</reference>
<evidence type="ECO:0000256" key="7">
    <source>
        <dbReference type="SAM" id="SignalP"/>
    </source>
</evidence>
<name>A0A8S4R5Z0_9NEOP</name>
<proteinExistence type="inferred from homology"/>
<protein>
    <submittedName>
        <fullName evidence="8">Jg7196 protein</fullName>
    </submittedName>
</protein>
<comment type="similarity">
    <text evidence="1">Belongs to the peptidase S10 family.</text>
</comment>
<evidence type="ECO:0000313" key="8">
    <source>
        <dbReference type="EMBL" id="CAH2231784.1"/>
    </source>
</evidence>
<dbReference type="InterPro" id="IPR001563">
    <property type="entry name" value="Peptidase_S10"/>
</dbReference>
<dbReference type="GO" id="GO:0004185">
    <property type="term" value="F:serine-type carboxypeptidase activity"/>
    <property type="evidence" value="ECO:0007669"/>
    <property type="project" value="InterPro"/>
</dbReference>
<evidence type="ECO:0000256" key="4">
    <source>
        <dbReference type="ARBA" id="ARBA00022729"/>
    </source>
</evidence>
<dbReference type="OrthoDB" id="443318at2759"/>
<dbReference type="AlphaFoldDB" id="A0A8S4R5Z0"/>
<sequence>MDIVVKLLLLITCLELIKPLVTAGPCQSCLILTELIKNGHASLARAMSEVNSTSFLGIRSFSGFITVNKRYNSNMFFWFFPKADMGRSPWIIWLQGGPGASSMIGVFDLIGPIQIVDGKVTSRNVTWAEEYSLLFIDNPVGAGFSFTDDDRGYPDNEHDVGSQMFEFLQQFLQLFPELHVAPLFIAGQSYAGKYVPALGIQVHRHRNTSSINLKGVMIGNGLIDPRSMMHYGELCRVLGILDNDQIKKVKALESSVVRLIDNKNWTMASEAFNATIEYIKKNSGVSVYNYQNNPDSSVPRFEAFLSRPDVREWLHVGNASFDYDNQLVYEKMLPDIMKTTKPWLEELLEHYGVMCYSGQLDVILAYSLSKYTYDLLQWSRREEYENAKRIQLRRTPKDPVIGYYKRGGNFVEVLIRNAGHGTMVEQPVATKSLMDLFINQFK</sequence>
<evidence type="ECO:0000313" key="9">
    <source>
        <dbReference type="Proteomes" id="UP000838756"/>
    </source>
</evidence>
<dbReference type="Pfam" id="PF00450">
    <property type="entry name" value="Peptidase_S10"/>
    <property type="match status" value="1"/>
</dbReference>
<evidence type="ECO:0000256" key="2">
    <source>
        <dbReference type="ARBA" id="ARBA00022645"/>
    </source>
</evidence>
<evidence type="ECO:0000256" key="5">
    <source>
        <dbReference type="ARBA" id="ARBA00022801"/>
    </source>
</evidence>
<keyword evidence="6" id="KW-0325">Glycoprotein</keyword>
<evidence type="ECO:0000256" key="1">
    <source>
        <dbReference type="ARBA" id="ARBA00009431"/>
    </source>
</evidence>
<dbReference type="InterPro" id="IPR029058">
    <property type="entry name" value="AB_hydrolase_fold"/>
</dbReference>
<feature type="signal peptide" evidence="7">
    <location>
        <begin position="1"/>
        <end position="23"/>
    </location>
</feature>
<evidence type="ECO:0000256" key="3">
    <source>
        <dbReference type="ARBA" id="ARBA00022670"/>
    </source>
</evidence>
<accession>A0A8S4R5Z0</accession>
<feature type="chain" id="PRO_5035792905" evidence="7">
    <location>
        <begin position="24"/>
        <end position="442"/>
    </location>
</feature>
<dbReference type="GO" id="GO:0006508">
    <property type="term" value="P:proteolysis"/>
    <property type="evidence" value="ECO:0007669"/>
    <property type="project" value="UniProtKB-KW"/>
</dbReference>
<gene>
    <name evidence="8" type="primary">jg7196</name>
    <name evidence="8" type="ORF">PAEG_LOCUS10235</name>
</gene>